<dbReference type="InterPro" id="IPR006581">
    <property type="entry name" value="VPS10"/>
</dbReference>
<evidence type="ECO:0000259" key="3">
    <source>
        <dbReference type="SMART" id="SM00602"/>
    </source>
</evidence>
<dbReference type="Proteomes" id="UP001591681">
    <property type="component" value="Unassembled WGS sequence"/>
</dbReference>
<dbReference type="PANTHER" id="PTHR12106">
    <property type="entry name" value="SORTILIN RELATED"/>
    <property type="match status" value="1"/>
</dbReference>
<dbReference type="PANTHER" id="PTHR12106:SF10">
    <property type="entry name" value="VPS10 DOMAIN-CONTAINING RECEPTOR SORCS3"/>
    <property type="match status" value="1"/>
</dbReference>
<evidence type="ECO:0000256" key="1">
    <source>
        <dbReference type="ARBA" id="ARBA00022737"/>
    </source>
</evidence>
<feature type="domain" description="VPS10" evidence="3">
    <location>
        <begin position="3"/>
        <end position="344"/>
    </location>
</feature>
<dbReference type="AlphaFoldDB" id="A0ABD1J7Q7"/>
<reference evidence="4 5" key="1">
    <citation type="submission" date="2024-09" db="EMBL/GenBank/DDBJ databases">
        <title>A chromosome-level genome assembly of Gray's grenadier anchovy, Coilia grayii.</title>
        <authorList>
            <person name="Fu Z."/>
        </authorList>
    </citation>
    <scope>NUCLEOTIDE SEQUENCE [LARGE SCALE GENOMIC DNA]</scope>
    <source>
        <strain evidence="4">G4</strain>
        <tissue evidence="4">Muscle</tissue>
    </source>
</reference>
<sequence>MGFTTLRAVMGFTTLRAVMGFTTLRAVMGFTTLRAVMGFTTLRAVMGFTTLRAVMGFTTLRAIMGFTTLRAVMGFTTLRAVMGFGCLAQDMHIISTDGQVLAGVQQWNENETYSLYISDRHGNYLSPALTFVRTSRSLAGVLSMDVYKVNGISGVLLANTMEGGHVRTFISFNQGQTWRLLTPPASEPHCSWASCSLHLHLRMSESPYSPDSITSSASAPGLVIATGTVGPELTNHNSRTFLSSDAGNTWTQVRYTPGHRIFGHLGHHSDWQLIKVDYSSLFSKRCVSADYQPWTLLNQREPCVMGRRQTFRKRRPGSRCMLGVHELKLLSSESCRCTPYDFEW</sequence>
<gene>
    <name evidence="4" type="ORF">ACEWY4_020612</name>
</gene>
<evidence type="ECO:0000313" key="5">
    <source>
        <dbReference type="Proteomes" id="UP001591681"/>
    </source>
</evidence>
<organism evidence="4 5">
    <name type="scientific">Coilia grayii</name>
    <name type="common">Gray's grenadier anchovy</name>
    <dbReference type="NCBI Taxonomy" id="363190"/>
    <lineage>
        <taxon>Eukaryota</taxon>
        <taxon>Metazoa</taxon>
        <taxon>Chordata</taxon>
        <taxon>Craniata</taxon>
        <taxon>Vertebrata</taxon>
        <taxon>Euteleostomi</taxon>
        <taxon>Actinopterygii</taxon>
        <taxon>Neopterygii</taxon>
        <taxon>Teleostei</taxon>
        <taxon>Clupei</taxon>
        <taxon>Clupeiformes</taxon>
        <taxon>Clupeoidei</taxon>
        <taxon>Engraulidae</taxon>
        <taxon>Coilinae</taxon>
        <taxon>Coilia</taxon>
    </lineage>
</organism>
<dbReference type="SMART" id="SM00602">
    <property type="entry name" value="VPS10"/>
    <property type="match status" value="1"/>
</dbReference>
<dbReference type="Pfam" id="PF15902">
    <property type="entry name" value="Sortilin-Vps10"/>
    <property type="match status" value="1"/>
</dbReference>
<dbReference type="InterPro" id="IPR031778">
    <property type="entry name" value="Sortilin_N"/>
</dbReference>
<comment type="caution">
    <text evidence="4">The sequence shown here is derived from an EMBL/GenBank/DDBJ whole genome shotgun (WGS) entry which is preliminary data.</text>
</comment>
<evidence type="ECO:0000256" key="2">
    <source>
        <dbReference type="ARBA" id="ARBA00023180"/>
    </source>
</evidence>
<keyword evidence="2" id="KW-0325">Glycoprotein</keyword>
<keyword evidence="1" id="KW-0677">Repeat</keyword>
<dbReference type="Gene3D" id="2.10.70.80">
    <property type="match status" value="1"/>
</dbReference>
<proteinExistence type="predicted"/>
<name>A0ABD1J7Q7_9TELE</name>
<dbReference type="InterPro" id="IPR050310">
    <property type="entry name" value="VPS10-sortilin"/>
</dbReference>
<dbReference type="SUPFAM" id="SSF110296">
    <property type="entry name" value="Oligoxyloglucan reducing end-specific cellobiohydrolase"/>
    <property type="match status" value="1"/>
</dbReference>
<protein>
    <recommendedName>
        <fullName evidence="3">VPS10 domain-containing protein</fullName>
    </recommendedName>
</protein>
<dbReference type="EMBL" id="JBHFQA010000018">
    <property type="protein sequence ID" value="KAL2082839.1"/>
    <property type="molecule type" value="Genomic_DNA"/>
</dbReference>
<accession>A0ABD1J7Q7</accession>
<keyword evidence="5" id="KW-1185">Reference proteome</keyword>
<evidence type="ECO:0000313" key="4">
    <source>
        <dbReference type="EMBL" id="KAL2082839.1"/>
    </source>
</evidence>